<gene>
    <name evidence="1" type="ORF">O181_003934</name>
</gene>
<evidence type="ECO:0000313" key="2">
    <source>
        <dbReference type="Proteomes" id="UP000765509"/>
    </source>
</evidence>
<comment type="caution">
    <text evidence="1">The sequence shown here is derived from an EMBL/GenBank/DDBJ whole genome shotgun (WGS) entry which is preliminary data.</text>
</comment>
<reference evidence="1" key="1">
    <citation type="submission" date="2021-03" db="EMBL/GenBank/DDBJ databases">
        <title>Draft genome sequence of rust myrtle Austropuccinia psidii MF-1, a brazilian biotype.</title>
        <authorList>
            <person name="Quecine M.C."/>
            <person name="Pachon D.M.R."/>
            <person name="Bonatelli M.L."/>
            <person name="Correr F.H."/>
            <person name="Franceschini L.M."/>
            <person name="Leite T.F."/>
            <person name="Margarido G.R.A."/>
            <person name="Almeida C.A."/>
            <person name="Ferrarezi J.A."/>
            <person name="Labate C.A."/>
        </authorList>
    </citation>
    <scope>NUCLEOTIDE SEQUENCE</scope>
    <source>
        <strain evidence="1">MF-1</strain>
    </source>
</reference>
<evidence type="ECO:0000313" key="1">
    <source>
        <dbReference type="EMBL" id="MBW0464219.1"/>
    </source>
</evidence>
<dbReference type="AlphaFoldDB" id="A0A9Q3BEX3"/>
<proteinExistence type="predicted"/>
<accession>A0A9Q3BEX3</accession>
<dbReference type="Proteomes" id="UP000765509">
    <property type="component" value="Unassembled WGS sequence"/>
</dbReference>
<protein>
    <submittedName>
        <fullName evidence="1">Uncharacterized protein</fullName>
    </submittedName>
</protein>
<organism evidence="1 2">
    <name type="scientific">Austropuccinia psidii MF-1</name>
    <dbReference type="NCBI Taxonomy" id="1389203"/>
    <lineage>
        <taxon>Eukaryota</taxon>
        <taxon>Fungi</taxon>
        <taxon>Dikarya</taxon>
        <taxon>Basidiomycota</taxon>
        <taxon>Pucciniomycotina</taxon>
        <taxon>Pucciniomycetes</taxon>
        <taxon>Pucciniales</taxon>
        <taxon>Sphaerophragmiaceae</taxon>
        <taxon>Austropuccinia</taxon>
    </lineage>
</organism>
<sequence length="199" mass="23556">MQSDFFIEKEYVHTVLGIPFLEDKDIRLEFSHKQGEIISYQELDGRILCMPLFKPQEIEWKTGPPSGMDLCNMGKLARNTPGEKLPNAKRENTIINLVYKTQELAISPKMDEFYQKLQNTKRPNNLKKNPEDFSSEDELPRIIYKQITNNEETFQILVDRNEKINVNPSKTKQQRQTVRFSQHHELSDEEIIYEIEKYF</sequence>
<dbReference type="EMBL" id="AVOT02000729">
    <property type="protein sequence ID" value="MBW0464219.1"/>
    <property type="molecule type" value="Genomic_DNA"/>
</dbReference>
<keyword evidence="2" id="KW-1185">Reference proteome</keyword>
<name>A0A9Q3BEX3_9BASI</name>